<accession>A0A437M615</accession>
<dbReference type="RefSeq" id="WP_127741460.1">
    <property type="nucleotide sequence ID" value="NZ_SACN01000001.1"/>
</dbReference>
<name>A0A437M615_9SPHN</name>
<dbReference type="AlphaFoldDB" id="A0A437M615"/>
<evidence type="ECO:0000313" key="1">
    <source>
        <dbReference type="EMBL" id="RVT93148.1"/>
    </source>
</evidence>
<evidence type="ECO:0000313" key="2">
    <source>
        <dbReference type="Proteomes" id="UP000282971"/>
    </source>
</evidence>
<sequence>MSNAIEYRRHIIKVMQSKDGWKARALRGSKIASDIVQEATKDAAIAAVKQILDDRATELRSSRGTDDYPCQQEVREALKQIRPSDSQRLMLEAHIAAADRVLTATQLALAAGYDDYVVANGQYGSLGRALAEEMEWEPAQRSDGSPIWTFALATDGSEQPTSEGAEIASHWRWRLRPEVAEAWMSIVASGGG</sequence>
<dbReference type="OrthoDB" id="7573679at2"/>
<gene>
    <name evidence="1" type="ORF">EOD43_04450</name>
</gene>
<organism evidence="1 2">
    <name type="scientific">Sphingomonas crocodyli</name>
    <dbReference type="NCBI Taxonomy" id="1979270"/>
    <lineage>
        <taxon>Bacteria</taxon>
        <taxon>Pseudomonadati</taxon>
        <taxon>Pseudomonadota</taxon>
        <taxon>Alphaproteobacteria</taxon>
        <taxon>Sphingomonadales</taxon>
        <taxon>Sphingomonadaceae</taxon>
        <taxon>Sphingomonas</taxon>
    </lineage>
</organism>
<keyword evidence="2" id="KW-1185">Reference proteome</keyword>
<proteinExistence type="predicted"/>
<protein>
    <submittedName>
        <fullName evidence="1">Uncharacterized protein</fullName>
    </submittedName>
</protein>
<dbReference type="EMBL" id="SACN01000001">
    <property type="protein sequence ID" value="RVT93148.1"/>
    <property type="molecule type" value="Genomic_DNA"/>
</dbReference>
<comment type="caution">
    <text evidence="1">The sequence shown here is derived from an EMBL/GenBank/DDBJ whole genome shotgun (WGS) entry which is preliminary data.</text>
</comment>
<dbReference type="Proteomes" id="UP000282971">
    <property type="component" value="Unassembled WGS sequence"/>
</dbReference>
<reference evidence="1 2" key="1">
    <citation type="submission" date="2019-01" db="EMBL/GenBank/DDBJ databases">
        <authorList>
            <person name="Chen W.-M."/>
        </authorList>
    </citation>
    <scope>NUCLEOTIDE SEQUENCE [LARGE SCALE GENOMIC DNA]</scope>
    <source>
        <strain evidence="1 2">CCP-7</strain>
    </source>
</reference>